<evidence type="ECO:0000256" key="2">
    <source>
        <dbReference type="ARBA" id="ARBA00022980"/>
    </source>
</evidence>
<dbReference type="InterPro" id="IPR038526">
    <property type="entry name" value="Ribosomal_eL22_sf"/>
</dbReference>
<keyword evidence="3" id="KW-0687">Ribonucleoprotein</keyword>
<evidence type="ECO:0000256" key="3">
    <source>
        <dbReference type="ARBA" id="ARBA00023274"/>
    </source>
</evidence>
<sequence length="194" mass="21751">MAPVHKKKHLPKGVKKAGGKKKKQSLKFNIECKNPVEDGIMNVSDFEVFLNERIKVNGKLGQMAANGVRIELQKTKLVLTSEFPSGFSNRFSLVEHQASEFVGCDPGPPRHRMSTRVAPSGCPGSAAYSLSSHSANGAIIVPFSKRYLKYLTKKYLKRNSLRDWLRVVASTKDTYELRYFQISQDDEDVSDNES</sequence>
<dbReference type="GO" id="GO:1990904">
    <property type="term" value="C:ribonucleoprotein complex"/>
    <property type="evidence" value="ECO:0007669"/>
    <property type="project" value="UniProtKB-KW"/>
</dbReference>
<evidence type="ECO:0000256" key="4">
    <source>
        <dbReference type="ARBA" id="ARBA00040613"/>
    </source>
</evidence>
<accession>A0A0M3K336</accession>
<protein>
    <recommendedName>
        <fullName evidence="4">Large ribosomal subunit protein eL22</fullName>
    </recommendedName>
    <alternativeName>
        <fullName evidence="5">60S ribosomal protein L22</fullName>
    </alternativeName>
</protein>
<evidence type="ECO:0000256" key="1">
    <source>
        <dbReference type="ARBA" id="ARBA00007817"/>
    </source>
</evidence>
<dbReference type="InterPro" id="IPR002671">
    <property type="entry name" value="Ribosomal_eL22"/>
</dbReference>
<dbReference type="Proteomes" id="UP000267096">
    <property type="component" value="Unassembled WGS sequence"/>
</dbReference>
<dbReference type="Gene3D" id="3.30.1360.210">
    <property type="match status" value="2"/>
</dbReference>
<dbReference type="GO" id="GO:0005840">
    <property type="term" value="C:ribosome"/>
    <property type="evidence" value="ECO:0007669"/>
    <property type="project" value="UniProtKB-KW"/>
</dbReference>
<reference evidence="9" key="1">
    <citation type="submission" date="2017-02" db="UniProtKB">
        <authorList>
            <consortium name="WormBaseParasite"/>
        </authorList>
    </citation>
    <scope>IDENTIFICATION</scope>
</reference>
<comment type="similarity">
    <text evidence="1">Belongs to the eukaryotic ribosomal protein eL22 family.</text>
</comment>
<proteinExistence type="inferred from homology"/>
<dbReference type="EMBL" id="UYRR01031925">
    <property type="protein sequence ID" value="VDK53315.1"/>
    <property type="molecule type" value="Genomic_DNA"/>
</dbReference>
<dbReference type="PANTHER" id="PTHR10064:SF0">
    <property type="entry name" value="FI24544P1-RELATED"/>
    <property type="match status" value="1"/>
</dbReference>
<name>A0A0M3K336_ANISI</name>
<dbReference type="OrthoDB" id="10259820at2759"/>
<dbReference type="GO" id="GO:0002181">
    <property type="term" value="P:cytoplasmic translation"/>
    <property type="evidence" value="ECO:0007669"/>
    <property type="project" value="TreeGrafter"/>
</dbReference>
<organism evidence="9">
    <name type="scientific">Anisakis simplex</name>
    <name type="common">Herring worm</name>
    <dbReference type="NCBI Taxonomy" id="6269"/>
    <lineage>
        <taxon>Eukaryota</taxon>
        <taxon>Metazoa</taxon>
        <taxon>Ecdysozoa</taxon>
        <taxon>Nematoda</taxon>
        <taxon>Chromadorea</taxon>
        <taxon>Rhabditida</taxon>
        <taxon>Spirurina</taxon>
        <taxon>Ascaridomorpha</taxon>
        <taxon>Ascaridoidea</taxon>
        <taxon>Anisakidae</taxon>
        <taxon>Anisakis</taxon>
        <taxon>Anisakis simplex complex</taxon>
    </lineage>
</organism>
<dbReference type="GO" id="GO:0003735">
    <property type="term" value="F:structural constituent of ribosome"/>
    <property type="evidence" value="ECO:0007669"/>
    <property type="project" value="InterPro"/>
</dbReference>
<evidence type="ECO:0000256" key="5">
    <source>
        <dbReference type="ARBA" id="ARBA00041214"/>
    </source>
</evidence>
<feature type="region of interest" description="Disordered" evidence="6">
    <location>
        <begin position="1"/>
        <end position="22"/>
    </location>
</feature>
<dbReference type="PANTHER" id="PTHR10064">
    <property type="entry name" value="60S RIBOSOMAL PROTEIN L22"/>
    <property type="match status" value="1"/>
</dbReference>
<reference evidence="7 8" key="2">
    <citation type="submission" date="2018-11" db="EMBL/GenBank/DDBJ databases">
        <authorList>
            <consortium name="Pathogen Informatics"/>
        </authorList>
    </citation>
    <scope>NUCLEOTIDE SEQUENCE [LARGE SCALE GENOMIC DNA]</scope>
</reference>
<evidence type="ECO:0000256" key="6">
    <source>
        <dbReference type="SAM" id="MobiDB-lite"/>
    </source>
</evidence>
<evidence type="ECO:0000313" key="7">
    <source>
        <dbReference type="EMBL" id="VDK53315.1"/>
    </source>
</evidence>
<dbReference type="GO" id="GO:0003723">
    <property type="term" value="F:RNA binding"/>
    <property type="evidence" value="ECO:0007669"/>
    <property type="project" value="TreeGrafter"/>
</dbReference>
<keyword evidence="2" id="KW-0689">Ribosomal protein</keyword>
<dbReference type="Pfam" id="PF01776">
    <property type="entry name" value="Ribosomal_L22e"/>
    <property type="match status" value="2"/>
</dbReference>
<evidence type="ECO:0000313" key="8">
    <source>
        <dbReference type="Proteomes" id="UP000267096"/>
    </source>
</evidence>
<evidence type="ECO:0000313" key="9">
    <source>
        <dbReference type="WBParaSite" id="ASIM_0001536801-mRNA-1"/>
    </source>
</evidence>
<dbReference type="AlphaFoldDB" id="A0A0M3K336"/>
<gene>
    <name evidence="7" type="ORF">ASIM_LOCUS14778</name>
</gene>
<keyword evidence="8" id="KW-1185">Reference proteome</keyword>
<dbReference type="WBParaSite" id="ASIM_0001536801-mRNA-1">
    <property type="protein sequence ID" value="ASIM_0001536801-mRNA-1"/>
    <property type="gene ID" value="ASIM_0001536801"/>
</dbReference>